<feature type="region of interest" description="Disordered" evidence="2">
    <location>
        <begin position="40"/>
        <end position="69"/>
    </location>
</feature>
<feature type="transmembrane region" description="Helical" evidence="3">
    <location>
        <begin position="126"/>
        <end position="144"/>
    </location>
</feature>
<evidence type="ECO:0000313" key="5">
    <source>
        <dbReference type="EMBL" id="EPS60196.1"/>
    </source>
</evidence>
<evidence type="ECO:0000256" key="3">
    <source>
        <dbReference type="SAM" id="Phobius"/>
    </source>
</evidence>
<sequence length="169" mass="18432">MLAYCLGLRCVGNFSVRSTPDETTVVTVDASETTALYERNEQKSELPAPVEDGLLADGPENNGYSPKEALDTNQPLKFLEDLDIKLPLDGEDVYPLLVLGGGGVVALSLLAGITGAIDSIPLLPKVLELVGLGYSLWFTTRYLIFKENRDELVDKFEKIKQQIVGSEND</sequence>
<protein>
    <recommendedName>
        <fullName evidence="4">Cyanobacterial aminoacyl-tRNA synthetase CAAD domain-containing protein</fullName>
    </recommendedName>
</protein>
<comment type="caution">
    <text evidence="5">The sequence shown here is derived from an EMBL/GenBank/DDBJ whole genome shotgun (WGS) entry which is preliminary data.</text>
</comment>
<name>S8C710_9LAMI</name>
<dbReference type="InterPro" id="IPR025564">
    <property type="entry name" value="CAAD_dom"/>
</dbReference>
<dbReference type="AlphaFoldDB" id="S8C710"/>
<evidence type="ECO:0000256" key="1">
    <source>
        <dbReference type="ARBA" id="ARBA00004141"/>
    </source>
</evidence>
<evidence type="ECO:0000313" key="6">
    <source>
        <dbReference type="Proteomes" id="UP000015453"/>
    </source>
</evidence>
<keyword evidence="3" id="KW-0472">Membrane</keyword>
<dbReference type="EMBL" id="AUSU01007749">
    <property type="protein sequence ID" value="EPS60196.1"/>
    <property type="molecule type" value="Genomic_DNA"/>
</dbReference>
<keyword evidence="3" id="KW-0812">Transmembrane</keyword>
<comment type="subcellular location">
    <subcellularLocation>
        <location evidence="1">Membrane</location>
        <topology evidence="1">Multi-pass membrane protein</topology>
    </subcellularLocation>
</comment>
<proteinExistence type="predicted"/>
<dbReference type="PANTHER" id="PTHR33222">
    <property type="match status" value="1"/>
</dbReference>
<organism evidence="5 6">
    <name type="scientific">Genlisea aurea</name>
    <dbReference type="NCBI Taxonomy" id="192259"/>
    <lineage>
        <taxon>Eukaryota</taxon>
        <taxon>Viridiplantae</taxon>
        <taxon>Streptophyta</taxon>
        <taxon>Embryophyta</taxon>
        <taxon>Tracheophyta</taxon>
        <taxon>Spermatophyta</taxon>
        <taxon>Magnoliopsida</taxon>
        <taxon>eudicotyledons</taxon>
        <taxon>Gunneridae</taxon>
        <taxon>Pentapetalae</taxon>
        <taxon>asterids</taxon>
        <taxon>lamiids</taxon>
        <taxon>Lamiales</taxon>
        <taxon>Lentibulariaceae</taxon>
        <taxon>Genlisea</taxon>
    </lineage>
</organism>
<feature type="transmembrane region" description="Helical" evidence="3">
    <location>
        <begin position="93"/>
        <end position="114"/>
    </location>
</feature>
<accession>S8C710</accession>
<feature type="domain" description="Cyanobacterial aminoacyl-tRNA synthetase CAAD" evidence="4">
    <location>
        <begin position="94"/>
        <end position="165"/>
    </location>
</feature>
<dbReference type="Proteomes" id="UP000015453">
    <property type="component" value="Unassembled WGS sequence"/>
</dbReference>
<reference evidence="5 6" key="1">
    <citation type="journal article" date="2013" name="BMC Genomics">
        <title>The miniature genome of a carnivorous plant Genlisea aurea contains a low number of genes and short non-coding sequences.</title>
        <authorList>
            <person name="Leushkin E.V."/>
            <person name="Sutormin R.A."/>
            <person name="Nabieva E.R."/>
            <person name="Penin A.A."/>
            <person name="Kondrashov A.S."/>
            <person name="Logacheva M.D."/>
        </authorList>
    </citation>
    <scope>NUCLEOTIDE SEQUENCE [LARGE SCALE GENOMIC DNA]</scope>
</reference>
<keyword evidence="6" id="KW-1185">Reference proteome</keyword>
<evidence type="ECO:0000259" key="4">
    <source>
        <dbReference type="Pfam" id="PF14159"/>
    </source>
</evidence>
<keyword evidence="3" id="KW-1133">Transmembrane helix</keyword>
<gene>
    <name evidence="5" type="ORF">M569_14608</name>
</gene>
<dbReference type="OrthoDB" id="2014299at2759"/>
<evidence type="ECO:0000256" key="2">
    <source>
        <dbReference type="SAM" id="MobiDB-lite"/>
    </source>
</evidence>
<dbReference type="InterPro" id="IPR033344">
    <property type="entry name" value="CURT1"/>
</dbReference>
<dbReference type="GO" id="GO:0009535">
    <property type="term" value="C:chloroplast thylakoid membrane"/>
    <property type="evidence" value="ECO:0007669"/>
    <property type="project" value="TreeGrafter"/>
</dbReference>
<dbReference type="PANTHER" id="PTHR33222:SF2">
    <property type="entry name" value="PROTEIN CURVATURE THYLAKOID 1D, CHLOROPLASTIC"/>
    <property type="match status" value="1"/>
</dbReference>
<dbReference type="Pfam" id="PF14159">
    <property type="entry name" value="CAAD"/>
    <property type="match status" value="1"/>
</dbReference>